<evidence type="ECO:0000313" key="2">
    <source>
        <dbReference type="EMBL" id="KAK5539675.1"/>
    </source>
</evidence>
<protein>
    <submittedName>
        <fullName evidence="2">Uncharacterized protein</fullName>
    </submittedName>
</protein>
<evidence type="ECO:0000256" key="1">
    <source>
        <dbReference type="SAM" id="MobiDB-lite"/>
    </source>
</evidence>
<gene>
    <name evidence="2" type="ORF">LTR25_003380</name>
</gene>
<comment type="caution">
    <text evidence="2">The sequence shown here is derived from an EMBL/GenBank/DDBJ whole genome shotgun (WGS) entry which is preliminary data.</text>
</comment>
<dbReference type="AlphaFoldDB" id="A0AAV9QEX4"/>
<reference evidence="2 3" key="1">
    <citation type="submission" date="2023-06" db="EMBL/GenBank/DDBJ databases">
        <title>Black Yeasts Isolated from many extreme environments.</title>
        <authorList>
            <person name="Coleine C."/>
            <person name="Stajich J.E."/>
            <person name="Selbmann L."/>
        </authorList>
    </citation>
    <scope>NUCLEOTIDE SEQUENCE [LARGE SCALE GENOMIC DNA]</scope>
    <source>
        <strain evidence="2 3">CCFEE 5887</strain>
    </source>
</reference>
<name>A0AAV9QEX4_9PEZI</name>
<organism evidence="2 3">
    <name type="scientific">Vermiconidia calcicola</name>
    <dbReference type="NCBI Taxonomy" id="1690605"/>
    <lineage>
        <taxon>Eukaryota</taxon>
        <taxon>Fungi</taxon>
        <taxon>Dikarya</taxon>
        <taxon>Ascomycota</taxon>
        <taxon>Pezizomycotina</taxon>
        <taxon>Dothideomycetes</taxon>
        <taxon>Dothideomycetidae</taxon>
        <taxon>Mycosphaerellales</taxon>
        <taxon>Extremaceae</taxon>
        <taxon>Vermiconidia</taxon>
    </lineage>
</organism>
<feature type="compositionally biased region" description="Low complexity" evidence="1">
    <location>
        <begin position="194"/>
        <end position="205"/>
    </location>
</feature>
<accession>A0AAV9QEX4</accession>
<sequence>MCWIVTEGFTVTVTASNVSVTEAPTLITPLPACQATVMPLVGSVFPEASYASATFAASYVPGPDQSGSFAPEIATAQPPPGSPKFSATLASSAYSSVDYTSTVIVTKKTPVPVVVPSTGAPDVNFQSHSPTPAPPPLPATVASISAPPNGGTNGGGSNPGGGNGGNNGGSNTGGGSNSNNNGGGNASPAGGGNAPSPADSKPSPSTKIAITAFPPLSNTAGTGAGTLIVTTSTQRGIGNIIASIINSPFATPAPSARATFTPITTTIDNVRVVVSQSSVVIGTQTVAIPTTSSTTVQANGATFTVRPSVIIAPTATITISPVQQNNVVTASAATTTFTTAVGDLTFTIGPTVAIISGTTYRIGQNAPGTTITVQGTKVSLGSGGVGLPSTTIAPDAGSGSPFVVYTAEGLTLSVDKSEAVISGTTYQIGSNAPQVTTTIASESVSFGPGGVGLKSTTITPTAAPPTTGNSSKSTATLTSGATVSPTQSATVDSSAPSQPRPLFASIIWQLMSIVLGLLVV</sequence>
<keyword evidence="3" id="KW-1185">Reference proteome</keyword>
<feature type="compositionally biased region" description="Gly residues" evidence="1">
    <location>
        <begin position="151"/>
        <end position="193"/>
    </location>
</feature>
<feature type="region of interest" description="Disordered" evidence="1">
    <location>
        <begin position="121"/>
        <end position="209"/>
    </location>
</feature>
<dbReference type="EMBL" id="JAXLQG010000005">
    <property type="protein sequence ID" value="KAK5539675.1"/>
    <property type="molecule type" value="Genomic_DNA"/>
</dbReference>
<evidence type="ECO:0000313" key="3">
    <source>
        <dbReference type="Proteomes" id="UP001345827"/>
    </source>
</evidence>
<proteinExistence type="predicted"/>
<feature type="region of interest" description="Disordered" evidence="1">
    <location>
        <begin position="459"/>
        <end position="497"/>
    </location>
</feature>
<dbReference type="Proteomes" id="UP001345827">
    <property type="component" value="Unassembled WGS sequence"/>
</dbReference>
<feature type="compositionally biased region" description="Polar residues" evidence="1">
    <location>
        <begin position="468"/>
        <end position="497"/>
    </location>
</feature>